<keyword evidence="2" id="KW-1185">Reference proteome</keyword>
<reference evidence="1 2" key="1">
    <citation type="submission" date="2018-11" db="EMBL/GenBank/DDBJ databases">
        <authorList>
            <consortium name="Pathogen Informatics"/>
        </authorList>
    </citation>
    <scope>NUCLEOTIDE SEQUENCE [LARGE SCALE GENOMIC DNA]</scope>
</reference>
<dbReference type="AlphaFoldDB" id="A0A3P7E537"/>
<dbReference type="InParanoid" id="A0A3P7E537"/>
<proteinExistence type="predicted"/>
<protein>
    <submittedName>
        <fullName evidence="1">Uncharacterized protein</fullName>
    </submittedName>
</protein>
<accession>A0A3P7E537</accession>
<gene>
    <name evidence="1" type="ORF">WBA_LOCUS9834</name>
</gene>
<evidence type="ECO:0000313" key="2">
    <source>
        <dbReference type="Proteomes" id="UP000270924"/>
    </source>
</evidence>
<dbReference type="Proteomes" id="UP000270924">
    <property type="component" value="Unassembled WGS sequence"/>
</dbReference>
<name>A0A3P7E537_WUCBA</name>
<organism evidence="1 2">
    <name type="scientific">Wuchereria bancrofti</name>
    <dbReference type="NCBI Taxonomy" id="6293"/>
    <lineage>
        <taxon>Eukaryota</taxon>
        <taxon>Metazoa</taxon>
        <taxon>Ecdysozoa</taxon>
        <taxon>Nematoda</taxon>
        <taxon>Chromadorea</taxon>
        <taxon>Rhabditida</taxon>
        <taxon>Spirurina</taxon>
        <taxon>Spiruromorpha</taxon>
        <taxon>Filarioidea</taxon>
        <taxon>Onchocercidae</taxon>
        <taxon>Wuchereria</taxon>
    </lineage>
</organism>
<sequence length="107" mass="11997">MKLKSAIDAIVDKIQRSGKCSIAYDKRDLAKFCSLHCILNGPIGVNKNTTFVTLDGSTWDGPIQQLIMRRCSNRSWRSLCFLIAKEVKRLHPEVLANAQTVKIHGDV</sequence>
<evidence type="ECO:0000313" key="1">
    <source>
        <dbReference type="EMBL" id="VDM17700.1"/>
    </source>
</evidence>
<dbReference type="EMBL" id="UYWW01010371">
    <property type="protein sequence ID" value="VDM17700.1"/>
    <property type="molecule type" value="Genomic_DNA"/>
</dbReference>